<comment type="similarity">
    <text evidence="1">Belongs to the anaerobic coproporphyrinogen-III oxidase family. HemW subfamily.</text>
</comment>
<feature type="domain" description="Radical SAM core" evidence="4">
    <location>
        <begin position="1"/>
        <end position="234"/>
    </location>
</feature>
<comment type="caution">
    <text evidence="5">The sequence shown here is derived from an EMBL/GenBank/DDBJ whole genome shotgun (WGS) entry which is preliminary data.</text>
</comment>
<comment type="subcellular location">
    <subcellularLocation>
        <location evidence="3">Cytoplasm</location>
    </subcellularLocation>
</comment>
<dbReference type="InterPro" id="IPR010723">
    <property type="entry name" value="HemN_C"/>
</dbReference>
<organism evidence="5 6">
    <name type="scientific">Tissierella simiarum</name>
    <dbReference type="NCBI Taxonomy" id="2841534"/>
    <lineage>
        <taxon>Bacteria</taxon>
        <taxon>Bacillati</taxon>
        <taxon>Bacillota</taxon>
        <taxon>Tissierellia</taxon>
        <taxon>Tissierellales</taxon>
        <taxon>Tissierellaceae</taxon>
        <taxon>Tissierella</taxon>
    </lineage>
</organism>
<dbReference type="NCBIfam" id="TIGR00539">
    <property type="entry name" value="hemN_rel"/>
    <property type="match status" value="1"/>
</dbReference>
<dbReference type="RefSeq" id="WP_216519364.1">
    <property type="nucleotide sequence ID" value="NZ_JAHLPM010000007.1"/>
</dbReference>
<keyword evidence="3" id="KW-0349">Heme</keyword>
<evidence type="ECO:0000313" key="5">
    <source>
        <dbReference type="EMBL" id="MBU5438335.1"/>
    </source>
</evidence>
<gene>
    <name evidence="5" type="primary">hemW</name>
    <name evidence="5" type="ORF">KQI42_09960</name>
</gene>
<evidence type="ECO:0000256" key="3">
    <source>
        <dbReference type="RuleBase" id="RU364116"/>
    </source>
</evidence>
<dbReference type="InterPro" id="IPR004559">
    <property type="entry name" value="HemW-like"/>
</dbReference>
<keyword evidence="3" id="KW-0004">4Fe-4S</keyword>
<dbReference type="Proteomes" id="UP000749471">
    <property type="component" value="Unassembled WGS sequence"/>
</dbReference>
<evidence type="ECO:0000259" key="4">
    <source>
        <dbReference type="PROSITE" id="PS51918"/>
    </source>
</evidence>
<accession>A0ABS6E5X5</accession>
<dbReference type="PROSITE" id="PS51918">
    <property type="entry name" value="RADICAL_SAM"/>
    <property type="match status" value="1"/>
</dbReference>
<dbReference type="SFLD" id="SFLDF00288">
    <property type="entry name" value="HemN-like__clustered_with_nucl"/>
    <property type="match status" value="1"/>
</dbReference>
<keyword evidence="6" id="KW-1185">Reference proteome</keyword>
<reference evidence="5 6" key="1">
    <citation type="submission" date="2021-06" db="EMBL/GenBank/DDBJ databases">
        <authorList>
            <person name="Sun Q."/>
            <person name="Li D."/>
        </authorList>
    </citation>
    <scope>NUCLEOTIDE SEQUENCE [LARGE SCALE GENOMIC DNA]</scope>
    <source>
        <strain evidence="5 6">MSJ-40</strain>
    </source>
</reference>
<dbReference type="InterPro" id="IPR007197">
    <property type="entry name" value="rSAM"/>
</dbReference>
<comment type="function">
    <text evidence="3">Probably acts as a heme chaperone, transferring heme to an unknown acceptor. Binds one molecule of heme per monomer, possibly covalently. Binds 1 [4Fe-4S] cluster. The cluster is coordinated with 3 cysteines and an exchangeable S-adenosyl-L-methionine.</text>
</comment>
<dbReference type="SMART" id="SM00729">
    <property type="entry name" value="Elp3"/>
    <property type="match status" value="1"/>
</dbReference>
<keyword evidence="3" id="KW-0949">S-adenosyl-L-methionine</keyword>
<evidence type="ECO:0000256" key="2">
    <source>
        <dbReference type="ARBA" id="ARBA00017228"/>
    </source>
</evidence>
<keyword evidence="3" id="KW-0143">Chaperone</keyword>
<dbReference type="InterPro" id="IPR006638">
    <property type="entry name" value="Elp3/MiaA/NifB-like_rSAM"/>
</dbReference>
<dbReference type="SFLD" id="SFLDG01065">
    <property type="entry name" value="anaerobic_coproporphyrinogen-I"/>
    <property type="match status" value="1"/>
</dbReference>
<dbReference type="Pfam" id="PF04055">
    <property type="entry name" value="Radical_SAM"/>
    <property type="match status" value="1"/>
</dbReference>
<keyword evidence="3" id="KW-0963">Cytoplasm</keyword>
<proteinExistence type="inferred from homology"/>
<keyword evidence="3" id="KW-0479">Metal-binding</keyword>
<keyword evidence="3" id="KW-0411">Iron-sulfur</keyword>
<dbReference type="EMBL" id="JAHLPM010000007">
    <property type="protein sequence ID" value="MBU5438335.1"/>
    <property type="molecule type" value="Genomic_DNA"/>
</dbReference>
<dbReference type="SFLD" id="SFLDF00562">
    <property type="entry name" value="HemN-like__clustered_with_heat"/>
    <property type="match status" value="1"/>
</dbReference>
<sequence length="378" mass="44150">MKDIAIYIHIPFCISKCYYCDFTSFPNMKDKLDEYIDYLLKELTLYKERIIDFNIKTIFIGGGTPSYIPGEHIYKILNYIYKNFNTSKLEEITIEANPGTLNKEKVSIYSSLGINRVSMGVQTLDNSLLKAIGRCHKVEDFYNSYYLLRKKDIKNINVDLMFGLPNQNLKDVINSLKEAINLGVEHISYYSLILEEGTLINKWYEEGSITLPSEDEERKMYHEAIEFLKSNGYNHYEISNFAKEGYECLHNLFYWKVKPYLGVGLSSHSNLAGKRFWNSSSFNIYYEKLKEGEFPVEGEEQIFKEIEMGEYCILGLRLIEGINKNEFRNRFNIDIENIYKDVINKHIKNGLIYENKGFIKLTNKGLDLSNLVEVDFLP</sequence>
<evidence type="ECO:0000256" key="1">
    <source>
        <dbReference type="ARBA" id="ARBA00006100"/>
    </source>
</evidence>
<dbReference type="Pfam" id="PF06969">
    <property type="entry name" value="HemN_C"/>
    <property type="match status" value="1"/>
</dbReference>
<keyword evidence="3" id="KW-0408">Iron</keyword>
<protein>
    <recommendedName>
        <fullName evidence="2 3">Heme chaperone HemW</fullName>
    </recommendedName>
</protein>
<dbReference type="SFLD" id="SFLDS00029">
    <property type="entry name" value="Radical_SAM"/>
    <property type="match status" value="1"/>
</dbReference>
<dbReference type="CDD" id="cd01335">
    <property type="entry name" value="Radical_SAM"/>
    <property type="match status" value="1"/>
</dbReference>
<dbReference type="PANTHER" id="PTHR13932">
    <property type="entry name" value="COPROPORPHYRINIGEN III OXIDASE"/>
    <property type="match status" value="1"/>
</dbReference>
<evidence type="ECO:0000313" key="6">
    <source>
        <dbReference type="Proteomes" id="UP000749471"/>
    </source>
</evidence>
<dbReference type="InterPro" id="IPR034505">
    <property type="entry name" value="Coproporphyrinogen-III_oxidase"/>
</dbReference>
<name>A0ABS6E5X5_9FIRM</name>
<dbReference type="PANTHER" id="PTHR13932:SF5">
    <property type="entry name" value="RADICAL S-ADENOSYL METHIONINE DOMAIN-CONTAINING PROTEIN 1, MITOCHONDRIAL"/>
    <property type="match status" value="1"/>
</dbReference>